<proteinExistence type="predicted"/>
<dbReference type="InterPro" id="IPR044925">
    <property type="entry name" value="His-Me_finger_sf"/>
</dbReference>
<sequence length="135" mass="15762">SPNLSRKGYLFVSLLHNGKRKTFSVHRLVLNAFNRLRHSHEECNHINGDKQDNCLENLEWVTHGENIRHSINVLGVSYAQLGEKNGQSKLCSQEVHEIRRLYSTGTTSTRKLSEMFRISRRNIREIINRTAWQHV</sequence>
<evidence type="ECO:0000313" key="2">
    <source>
        <dbReference type="EMBL" id="GAG38368.1"/>
    </source>
</evidence>
<accession>X0XNZ4</accession>
<dbReference type="InterPro" id="IPR003615">
    <property type="entry name" value="HNH_nuc"/>
</dbReference>
<dbReference type="Pfam" id="PF13392">
    <property type="entry name" value="HNH_3"/>
    <property type="match status" value="1"/>
</dbReference>
<protein>
    <recommendedName>
        <fullName evidence="1">HNH nuclease domain-containing protein</fullName>
    </recommendedName>
</protein>
<organism evidence="2">
    <name type="scientific">marine sediment metagenome</name>
    <dbReference type="NCBI Taxonomy" id="412755"/>
    <lineage>
        <taxon>unclassified sequences</taxon>
        <taxon>metagenomes</taxon>
        <taxon>ecological metagenomes</taxon>
    </lineage>
</organism>
<reference evidence="2" key="1">
    <citation type="journal article" date="2014" name="Front. Microbiol.">
        <title>High frequency of phylogenetically diverse reductive dehalogenase-homologous genes in deep subseafloor sedimentary metagenomes.</title>
        <authorList>
            <person name="Kawai M."/>
            <person name="Futagami T."/>
            <person name="Toyoda A."/>
            <person name="Takaki Y."/>
            <person name="Nishi S."/>
            <person name="Hori S."/>
            <person name="Arai W."/>
            <person name="Tsubouchi T."/>
            <person name="Morono Y."/>
            <person name="Uchiyama I."/>
            <person name="Ito T."/>
            <person name="Fujiyama A."/>
            <person name="Inagaki F."/>
            <person name="Takami H."/>
        </authorList>
    </citation>
    <scope>NUCLEOTIDE SEQUENCE</scope>
    <source>
        <strain evidence="2">Expedition CK06-06</strain>
    </source>
</reference>
<dbReference type="Gene3D" id="3.90.75.20">
    <property type="match status" value="1"/>
</dbReference>
<dbReference type="SUPFAM" id="SSF54060">
    <property type="entry name" value="His-Me finger endonucleases"/>
    <property type="match status" value="1"/>
</dbReference>
<dbReference type="AlphaFoldDB" id="X0XNZ4"/>
<feature type="domain" description="HNH nuclease" evidence="1">
    <location>
        <begin position="41"/>
        <end position="66"/>
    </location>
</feature>
<evidence type="ECO:0000259" key="1">
    <source>
        <dbReference type="Pfam" id="PF13392"/>
    </source>
</evidence>
<gene>
    <name evidence="2" type="ORF">S01H1_74624</name>
</gene>
<name>X0XNZ4_9ZZZZ</name>
<feature type="non-terminal residue" evidence="2">
    <location>
        <position position="1"/>
    </location>
</feature>
<dbReference type="EMBL" id="BARS01049936">
    <property type="protein sequence ID" value="GAG38368.1"/>
    <property type="molecule type" value="Genomic_DNA"/>
</dbReference>
<comment type="caution">
    <text evidence="2">The sequence shown here is derived from an EMBL/GenBank/DDBJ whole genome shotgun (WGS) entry which is preliminary data.</text>
</comment>